<name>A0A9P9YM40_9MUSC</name>
<feature type="compositionally biased region" description="Polar residues" evidence="1">
    <location>
        <begin position="88"/>
        <end position="101"/>
    </location>
</feature>
<evidence type="ECO:0000313" key="2">
    <source>
        <dbReference type="EMBL" id="KAI8039253.1"/>
    </source>
</evidence>
<feature type="compositionally biased region" description="Polar residues" evidence="1">
    <location>
        <begin position="47"/>
        <end position="64"/>
    </location>
</feature>
<evidence type="ECO:0000313" key="3">
    <source>
        <dbReference type="Proteomes" id="UP001059596"/>
    </source>
</evidence>
<feature type="region of interest" description="Disordered" evidence="1">
    <location>
        <begin position="1"/>
        <end position="145"/>
    </location>
</feature>
<keyword evidence="3" id="KW-1185">Reference proteome</keyword>
<accession>A0A9P9YM40</accession>
<proteinExistence type="predicted"/>
<dbReference type="AlphaFoldDB" id="A0A9P9YM40"/>
<sequence length="243" mass="24080">MGVKRDNKPNQLPLISGPPPSYGATNSSPSYETSKPPVRLNAGAASFRSQKSMNQDYRRSVSQRNSPSANGAGGSGSHESSNNSPNSIVGSQSNSAANTPNAGAAGVQPQQPQQPQPPTLVSHPGGFVMLDQNASPPSLYGGGGGGGVGGASGAAGGNARSHIPTAQLHHSAAAAAAAAAGSQQATAAVLSGVAAAAALGGYNPNAASGVYFKYGQTYFAHVSAINIHTAVVEIIVVENNRSA</sequence>
<feature type="compositionally biased region" description="Low complexity" evidence="1">
    <location>
        <begin position="77"/>
        <end position="87"/>
    </location>
</feature>
<feature type="compositionally biased region" description="Polar residues" evidence="1">
    <location>
        <begin position="23"/>
        <end position="33"/>
    </location>
</feature>
<protein>
    <submittedName>
        <fullName evidence="2">Uncharacterized protein</fullName>
    </submittedName>
</protein>
<evidence type="ECO:0000256" key="1">
    <source>
        <dbReference type="SAM" id="MobiDB-lite"/>
    </source>
</evidence>
<comment type="caution">
    <text evidence="2">The sequence shown here is derived from an EMBL/GenBank/DDBJ whole genome shotgun (WGS) entry which is preliminary data.</text>
</comment>
<dbReference type="EMBL" id="JAMKOV010000006">
    <property type="protein sequence ID" value="KAI8039253.1"/>
    <property type="molecule type" value="Genomic_DNA"/>
</dbReference>
<dbReference type="Proteomes" id="UP001059596">
    <property type="component" value="Unassembled WGS sequence"/>
</dbReference>
<reference evidence="2" key="1">
    <citation type="journal article" date="2023" name="Genome Biol. Evol.">
        <title>Long-read-based Genome Assembly of Drosophila gunungcola Reveals Fewer Chemosensory Genes in Flower-breeding Species.</title>
        <authorList>
            <person name="Negi A."/>
            <person name="Liao B.Y."/>
            <person name="Yeh S.D."/>
        </authorList>
    </citation>
    <scope>NUCLEOTIDE SEQUENCE</scope>
    <source>
        <strain evidence="2">Sukarami</strain>
    </source>
</reference>
<organism evidence="2 3">
    <name type="scientific">Drosophila gunungcola</name>
    <name type="common">fruit fly</name>
    <dbReference type="NCBI Taxonomy" id="103775"/>
    <lineage>
        <taxon>Eukaryota</taxon>
        <taxon>Metazoa</taxon>
        <taxon>Ecdysozoa</taxon>
        <taxon>Arthropoda</taxon>
        <taxon>Hexapoda</taxon>
        <taxon>Insecta</taxon>
        <taxon>Pterygota</taxon>
        <taxon>Neoptera</taxon>
        <taxon>Endopterygota</taxon>
        <taxon>Diptera</taxon>
        <taxon>Brachycera</taxon>
        <taxon>Muscomorpha</taxon>
        <taxon>Ephydroidea</taxon>
        <taxon>Drosophilidae</taxon>
        <taxon>Drosophila</taxon>
        <taxon>Sophophora</taxon>
    </lineage>
</organism>
<gene>
    <name evidence="2" type="ORF">M5D96_007976</name>
</gene>